<evidence type="ECO:0000256" key="1">
    <source>
        <dbReference type="SAM" id="MobiDB-lite"/>
    </source>
</evidence>
<sequence>MAAQCGLSQPRSRHARPLHAVPPPRRQQPARLGAVPGHHDVRRPDRRGRGRAHRRQRARPRRELHRYRRRVQQGRVRADGRAPAHRQPPRLGAGHQAWQRHAGGAQPRPLLAHVDHARGRGQPAPAGDRLHRHPLPASRLSRRQPGRGGARHGRPGAQRQDPLLGGVELPRLAHRRDRAAVRRAGRAASGGVPAVLQPAEPAARGRDPARVRALRPGCGALQPGRARRADRQVRARPGAGRRHARGPRRPPHDGDRVPRGIAGHRPAAQDPCRGARADSRPVRHGLGAGQPDRVVGDRRPAHAGSVRGLLRRARCRDHARGRGDDRCAGVAGPCLYAGLQRSGLSADRAAREARGGWPIIRPRLSDALQVALALPGVTSVHNGTRPAREHDAPGRDSY</sequence>
<dbReference type="Proteomes" id="UP000254259">
    <property type="component" value="Plasmid CBM2636_mp"/>
</dbReference>
<feature type="region of interest" description="Disordered" evidence="1">
    <location>
        <begin position="378"/>
        <end position="398"/>
    </location>
</feature>
<feature type="region of interest" description="Disordered" evidence="1">
    <location>
        <begin position="117"/>
        <end position="305"/>
    </location>
</feature>
<feature type="compositionally biased region" description="Basic and acidic residues" evidence="1">
    <location>
        <begin position="386"/>
        <end position="398"/>
    </location>
</feature>
<keyword evidence="2" id="KW-0614">Plasmid</keyword>
<feature type="compositionally biased region" description="Basic residues" evidence="1">
    <location>
        <begin position="44"/>
        <end position="72"/>
    </location>
</feature>
<feature type="compositionally biased region" description="Basic residues" evidence="1">
    <location>
        <begin position="239"/>
        <end position="249"/>
    </location>
</feature>
<accession>A0A9Q7V264</accession>
<protein>
    <submittedName>
        <fullName evidence="2">Uncharacterized protein</fullName>
    </submittedName>
</protein>
<geneLocation type="plasmid" evidence="3">
    <name>cbm2636_mp</name>
</geneLocation>
<dbReference type="AlphaFoldDB" id="A0A9Q7V264"/>
<organism evidence="2 3">
    <name type="scientific">Cupriavidus taiwanensis</name>
    <dbReference type="NCBI Taxonomy" id="164546"/>
    <lineage>
        <taxon>Bacteria</taxon>
        <taxon>Pseudomonadati</taxon>
        <taxon>Pseudomonadota</taxon>
        <taxon>Betaproteobacteria</taxon>
        <taxon>Burkholderiales</taxon>
        <taxon>Burkholderiaceae</taxon>
        <taxon>Cupriavidus</taxon>
    </lineage>
</organism>
<evidence type="ECO:0000313" key="2">
    <source>
        <dbReference type="EMBL" id="SPD69003.1"/>
    </source>
</evidence>
<feature type="compositionally biased region" description="Polar residues" evidence="1">
    <location>
        <begin position="1"/>
        <end position="10"/>
    </location>
</feature>
<reference evidence="2 3" key="1">
    <citation type="submission" date="2018-01" db="EMBL/GenBank/DDBJ databases">
        <authorList>
            <person name="Clerissi C."/>
        </authorList>
    </citation>
    <scope>NUCLEOTIDE SEQUENCE [LARGE SCALE GENOMIC DNA]</scope>
    <source>
        <strain evidence="2">Cupriavidus taiwanensis SWF 66322</strain>
        <plasmid evidence="3">cbm2636_mp</plasmid>
    </source>
</reference>
<feature type="compositionally biased region" description="Basic residues" evidence="1">
    <location>
        <begin position="130"/>
        <end position="154"/>
    </location>
</feature>
<feature type="region of interest" description="Disordered" evidence="1">
    <location>
        <begin position="1"/>
        <end position="103"/>
    </location>
</feature>
<feature type="compositionally biased region" description="Low complexity" evidence="1">
    <location>
        <begin position="186"/>
        <end position="195"/>
    </location>
</feature>
<dbReference type="EMBL" id="LT984814">
    <property type="protein sequence ID" value="SPD69003.1"/>
    <property type="molecule type" value="Genomic_DNA"/>
</dbReference>
<name>A0A9Q7V264_9BURK</name>
<gene>
    <name evidence="2" type="ORF">CBM2636_MP21853</name>
</gene>
<proteinExistence type="predicted"/>
<evidence type="ECO:0000313" key="3">
    <source>
        <dbReference type="Proteomes" id="UP000254259"/>
    </source>
</evidence>
<feature type="compositionally biased region" description="Basic residues" evidence="1">
    <location>
        <begin position="172"/>
        <end position="185"/>
    </location>
</feature>